<evidence type="ECO:0000313" key="3">
    <source>
        <dbReference type="EMBL" id="KJA23149.1"/>
    </source>
</evidence>
<feature type="transmembrane region" description="Helical" evidence="1">
    <location>
        <begin position="45"/>
        <end position="69"/>
    </location>
</feature>
<gene>
    <name evidence="3" type="ORF">HYPSUDRAFT_66618</name>
</gene>
<dbReference type="EMBL" id="KN817545">
    <property type="protein sequence ID" value="KJA23149.1"/>
    <property type="molecule type" value="Genomic_DNA"/>
</dbReference>
<evidence type="ECO:0000256" key="2">
    <source>
        <dbReference type="SAM" id="SignalP"/>
    </source>
</evidence>
<feature type="chain" id="PRO_5002248377" evidence="2">
    <location>
        <begin position="30"/>
        <end position="139"/>
    </location>
</feature>
<feature type="transmembrane region" description="Helical" evidence="1">
    <location>
        <begin position="90"/>
        <end position="108"/>
    </location>
</feature>
<evidence type="ECO:0000313" key="4">
    <source>
        <dbReference type="Proteomes" id="UP000054270"/>
    </source>
</evidence>
<keyword evidence="1" id="KW-0472">Membrane</keyword>
<keyword evidence="1" id="KW-0812">Transmembrane</keyword>
<proteinExistence type="predicted"/>
<dbReference type="Proteomes" id="UP000054270">
    <property type="component" value="Unassembled WGS sequence"/>
</dbReference>
<keyword evidence="1" id="KW-1133">Transmembrane helix</keyword>
<reference evidence="4" key="1">
    <citation type="submission" date="2014-04" db="EMBL/GenBank/DDBJ databases">
        <title>Evolutionary Origins and Diversification of the Mycorrhizal Mutualists.</title>
        <authorList>
            <consortium name="DOE Joint Genome Institute"/>
            <consortium name="Mycorrhizal Genomics Consortium"/>
            <person name="Kohler A."/>
            <person name="Kuo A."/>
            <person name="Nagy L.G."/>
            <person name="Floudas D."/>
            <person name="Copeland A."/>
            <person name="Barry K.W."/>
            <person name="Cichocki N."/>
            <person name="Veneault-Fourrey C."/>
            <person name="LaButti K."/>
            <person name="Lindquist E.A."/>
            <person name="Lipzen A."/>
            <person name="Lundell T."/>
            <person name="Morin E."/>
            <person name="Murat C."/>
            <person name="Riley R."/>
            <person name="Ohm R."/>
            <person name="Sun H."/>
            <person name="Tunlid A."/>
            <person name="Henrissat B."/>
            <person name="Grigoriev I.V."/>
            <person name="Hibbett D.S."/>
            <person name="Martin F."/>
        </authorList>
    </citation>
    <scope>NUCLEOTIDE SEQUENCE [LARGE SCALE GENOMIC DNA]</scope>
    <source>
        <strain evidence="4">FD-334 SS-4</strain>
    </source>
</reference>
<evidence type="ECO:0000256" key="1">
    <source>
        <dbReference type="SAM" id="Phobius"/>
    </source>
</evidence>
<keyword evidence="4" id="KW-1185">Reference proteome</keyword>
<keyword evidence="2" id="KW-0732">Signal</keyword>
<feature type="signal peptide" evidence="2">
    <location>
        <begin position="1"/>
        <end position="29"/>
    </location>
</feature>
<organism evidence="3 4">
    <name type="scientific">Hypholoma sublateritium (strain FD-334 SS-4)</name>
    <dbReference type="NCBI Taxonomy" id="945553"/>
    <lineage>
        <taxon>Eukaryota</taxon>
        <taxon>Fungi</taxon>
        <taxon>Dikarya</taxon>
        <taxon>Basidiomycota</taxon>
        <taxon>Agaricomycotina</taxon>
        <taxon>Agaricomycetes</taxon>
        <taxon>Agaricomycetidae</taxon>
        <taxon>Agaricales</taxon>
        <taxon>Agaricineae</taxon>
        <taxon>Strophariaceae</taxon>
        <taxon>Hypholoma</taxon>
    </lineage>
</organism>
<accession>A0A0D2NWL1</accession>
<name>A0A0D2NWL1_HYPSF</name>
<protein>
    <submittedName>
        <fullName evidence="3">Uncharacterized protein</fullName>
    </submittedName>
</protein>
<dbReference type="AlphaFoldDB" id="A0A0D2NWL1"/>
<sequence length="139" mass="15652">MPGGNRSRQHRVLSLALLAGCLCATLSKAMHFQPHADTGHGTRFATSLFFSYLGSTHGITVLNLLCWSFRISHPFPFPSSSHVSRLSPYVPRYLLAFVVHLILLLGYWELAYSFTYPSDRERSSIIHSRARGIFIDLNT</sequence>